<dbReference type="EMBL" id="LR778301">
    <property type="protein sequence ID" value="CAB1370412.1"/>
    <property type="molecule type" value="Genomic_DNA"/>
</dbReference>
<name>A0A6S6YRN4_9PROT</name>
<proteinExistence type="predicted"/>
<dbReference type="InterPro" id="IPR000595">
    <property type="entry name" value="cNMP-bd_dom"/>
</dbReference>
<dbReference type="Proteomes" id="UP000515733">
    <property type="component" value="Chromosome"/>
</dbReference>
<dbReference type="PROSITE" id="PS51371">
    <property type="entry name" value="CBS"/>
    <property type="match status" value="1"/>
</dbReference>
<dbReference type="AlphaFoldDB" id="A0A6S6YRN4"/>
<dbReference type="Pfam" id="PF00571">
    <property type="entry name" value="CBS"/>
    <property type="match status" value="2"/>
</dbReference>
<dbReference type="InterPro" id="IPR014710">
    <property type="entry name" value="RmlC-like_jellyroll"/>
</dbReference>
<dbReference type="PANTHER" id="PTHR43080">
    <property type="entry name" value="CBS DOMAIN-CONTAINING PROTEIN CBSX3, MITOCHONDRIAL"/>
    <property type="match status" value="1"/>
</dbReference>
<dbReference type="InterPro" id="IPR046342">
    <property type="entry name" value="CBS_dom_sf"/>
</dbReference>
<dbReference type="InterPro" id="IPR018490">
    <property type="entry name" value="cNMP-bd_dom_sf"/>
</dbReference>
<dbReference type="SMART" id="SM00116">
    <property type="entry name" value="CBS"/>
    <property type="match status" value="2"/>
</dbReference>
<dbReference type="InterPro" id="IPR000644">
    <property type="entry name" value="CBS_dom"/>
</dbReference>
<evidence type="ECO:0000259" key="3">
    <source>
        <dbReference type="PROSITE" id="PS51371"/>
    </source>
</evidence>
<dbReference type="OrthoDB" id="9808528at2"/>
<dbReference type="InterPro" id="IPR005105">
    <property type="entry name" value="GlnD_Uridyltrans_N"/>
</dbReference>
<dbReference type="PROSITE" id="PS50042">
    <property type="entry name" value="CNMP_BINDING_3"/>
    <property type="match status" value="1"/>
</dbReference>
<dbReference type="InterPro" id="IPR051257">
    <property type="entry name" value="Diverse_CBS-Domain"/>
</dbReference>
<gene>
    <name evidence="4" type="ORF">DENOEST_3258</name>
</gene>
<dbReference type="GO" id="GO:0008773">
    <property type="term" value="F:[protein-PII] uridylyltransferase activity"/>
    <property type="evidence" value="ECO:0007669"/>
    <property type="project" value="InterPro"/>
</dbReference>
<reference evidence="4 5" key="1">
    <citation type="submission" date="2020-03" db="EMBL/GenBank/DDBJ databases">
        <authorList>
            <consortium name="Genoscope - CEA"/>
            <person name="William W."/>
        </authorList>
    </citation>
    <scope>NUCLEOTIDE SEQUENCE [LARGE SCALE GENOMIC DNA]</scope>
    <source>
        <strain evidence="5">DSM 16959</strain>
    </source>
</reference>
<dbReference type="SUPFAM" id="SSF51206">
    <property type="entry name" value="cAMP-binding domain-like"/>
    <property type="match status" value="1"/>
</dbReference>
<evidence type="ECO:0000256" key="1">
    <source>
        <dbReference type="ARBA" id="ARBA00023122"/>
    </source>
</evidence>
<evidence type="ECO:0000313" key="5">
    <source>
        <dbReference type="Proteomes" id="UP000515733"/>
    </source>
</evidence>
<dbReference type="SUPFAM" id="SSF54631">
    <property type="entry name" value="CBS-domain pair"/>
    <property type="match status" value="1"/>
</dbReference>
<dbReference type="KEGG" id="doe:DENOEST_3258"/>
<dbReference type="Gene3D" id="3.10.580.10">
    <property type="entry name" value="CBS-domain"/>
    <property type="match status" value="1"/>
</dbReference>
<dbReference type="CDD" id="cd00038">
    <property type="entry name" value="CAP_ED"/>
    <property type="match status" value="1"/>
</dbReference>
<dbReference type="InterPro" id="IPR018821">
    <property type="entry name" value="DUF294_put_nucleoTrafse_sb-bd"/>
</dbReference>
<evidence type="ECO:0000313" key="4">
    <source>
        <dbReference type="EMBL" id="CAB1370412.1"/>
    </source>
</evidence>
<dbReference type="Gene3D" id="2.60.120.10">
    <property type="entry name" value="Jelly Rolls"/>
    <property type="match status" value="1"/>
</dbReference>
<dbReference type="PANTHER" id="PTHR43080:SF2">
    <property type="entry name" value="CBS DOMAIN-CONTAINING PROTEIN"/>
    <property type="match status" value="1"/>
</dbReference>
<feature type="domain" description="Cyclic nucleotide-binding" evidence="2">
    <location>
        <begin position="11"/>
        <end position="125"/>
    </location>
</feature>
<keyword evidence="5" id="KW-1185">Reference proteome</keyword>
<feature type="domain" description="CBS" evidence="3">
    <location>
        <begin position="212"/>
        <end position="271"/>
    </location>
</feature>
<dbReference type="RefSeq" id="WP_145771487.1">
    <property type="nucleotide sequence ID" value="NZ_LR778301.1"/>
</dbReference>
<evidence type="ECO:0000259" key="2">
    <source>
        <dbReference type="PROSITE" id="PS50042"/>
    </source>
</evidence>
<sequence>MPKSFNFAAPPFDSLDSAERERVRAALDIGYYRAGEVILDAHASPAHLHVLIKGVVLQQVGDETVASYGRDDYFDMRGLVAGNSSSRFVAGQEVLTYLLPKDMIQELISANAQFGAMLFSELSEKLDALAERGGRRELHSLLTARVSQAFVRQACHVDGDTPVSEVVRLMMERKISCVLVDDRARLGIFTTTDLQKAAISGQDCARLRVRDFSSFRLVTVHRQDFVFDALVAMIRKGIHRLVVLDGERIFGILEQLDLLSFLANHSHIISLQIEQAHSVADLEAVAPQVQRLIAILDGGGVKVELIARLAQELNRQIFAKVWQLVAPAALQACSCLLVMGSEGRGEQVLRTDQDNALLIADDYQGADIEDACNHFNQVLKNFGYPECPGNIMARNPLWRQSLGRFKETLRHWVHEPSAESQMNLAIFMDGAAVAGDSELLEEARAHLFSLVTDHAGFFGHFARAIDIFDEPGHWWSRVLHLGADEGVVIDLKKQGIFPIVHGVRALALEGALNQVGTVARLEALAQTQVLERGMAEELTQALHYLMGLRLKAGLQSLALGQSPDTLIRLDSLTSFERDILKDCLHQVKRFKALLHHHFHLEAF</sequence>
<protein>
    <submittedName>
        <fullName evidence="4">Cyclic nucleotide-binding protein</fullName>
    </submittedName>
</protein>
<keyword evidence="1" id="KW-0129">CBS domain</keyword>
<dbReference type="CDD" id="cd05401">
    <property type="entry name" value="NT_GlnE_GlnD_like"/>
    <property type="match status" value="1"/>
</dbReference>
<organism evidence="4 5">
    <name type="scientific">Denitratisoma oestradiolicum</name>
    <dbReference type="NCBI Taxonomy" id="311182"/>
    <lineage>
        <taxon>Bacteria</taxon>
        <taxon>Pseudomonadati</taxon>
        <taxon>Pseudomonadota</taxon>
        <taxon>Betaproteobacteria</taxon>
        <taxon>Nitrosomonadales</taxon>
        <taxon>Sterolibacteriaceae</taxon>
        <taxon>Denitratisoma</taxon>
    </lineage>
</organism>
<accession>A0A6S6YRN4</accession>
<dbReference type="Pfam" id="PF03445">
    <property type="entry name" value="DUF294"/>
    <property type="match status" value="1"/>
</dbReference>
<dbReference type="Pfam" id="PF10335">
    <property type="entry name" value="DUF294_C"/>
    <property type="match status" value="1"/>
</dbReference>